<evidence type="ECO:0000313" key="11">
    <source>
        <dbReference type="EMBL" id="MFC1401307.1"/>
    </source>
</evidence>
<dbReference type="InterPro" id="IPR039528">
    <property type="entry name" value="DPM1-like"/>
</dbReference>
<evidence type="ECO:0000313" key="12">
    <source>
        <dbReference type="Proteomes" id="UP001592528"/>
    </source>
</evidence>
<keyword evidence="3 11" id="KW-0328">Glycosyltransferase</keyword>
<dbReference type="InterPro" id="IPR007267">
    <property type="entry name" value="GtrA_DPMS_TM"/>
</dbReference>
<keyword evidence="6 8" id="KW-1133">Transmembrane helix</keyword>
<keyword evidence="7 8" id="KW-0472">Membrane</keyword>
<keyword evidence="12" id="KW-1185">Reference proteome</keyword>
<comment type="subcellular location">
    <subcellularLocation>
        <location evidence="1">Membrane</location>
        <topology evidence="1">Multi-pass membrane protein</topology>
    </subcellularLocation>
</comment>
<organism evidence="11 12">
    <name type="scientific">Streptacidiphilus cavernicola</name>
    <dbReference type="NCBI Taxonomy" id="3342716"/>
    <lineage>
        <taxon>Bacteria</taxon>
        <taxon>Bacillati</taxon>
        <taxon>Actinomycetota</taxon>
        <taxon>Actinomycetes</taxon>
        <taxon>Kitasatosporales</taxon>
        <taxon>Streptomycetaceae</taxon>
        <taxon>Streptacidiphilus</taxon>
    </lineage>
</organism>
<dbReference type="Pfam" id="PF00535">
    <property type="entry name" value="Glycos_transf_2"/>
    <property type="match status" value="1"/>
</dbReference>
<dbReference type="InterPro" id="IPR001173">
    <property type="entry name" value="Glyco_trans_2-like"/>
</dbReference>
<feature type="domain" description="GtrA/DPMS transmembrane" evidence="10">
    <location>
        <begin position="265"/>
        <end position="376"/>
    </location>
</feature>
<dbReference type="CDD" id="cd06442">
    <property type="entry name" value="DPM1_like"/>
    <property type="match status" value="1"/>
</dbReference>
<dbReference type="GO" id="GO:0016757">
    <property type="term" value="F:glycosyltransferase activity"/>
    <property type="evidence" value="ECO:0007669"/>
    <property type="project" value="UniProtKB-KW"/>
</dbReference>
<evidence type="ECO:0000256" key="1">
    <source>
        <dbReference type="ARBA" id="ARBA00004141"/>
    </source>
</evidence>
<evidence type="ECO:0000256" key="6">
    <source>
        <dbReference type="ARBA" id="ARBA00022989"/>
    </source>
</evidence>
<evidence type="ECO:0000256" key="4">
    <source>
        <dbReference type="ARBA" id="ARBA00022679"/>
    </source>
</evidence>
<comment type="similarity">
    <text evidence="2">Belongs to the glycosyltransferase 2 family.</text>
</comment>
<evidence type="ECO:0000256" key="7">
    <source>
        <dbReference type="ARBA" id="ARBA00023136"/>
    </source>
</evidence>
<dbReference type="SUPFAM" id="SSF53448">
    <property type="entry name" value="Nucleotide-diphospho-sugar transferases"/>
    <property type="match status" value="1"/>
</dbReference>
<dbReference type="RefSeq" id="WP_063757694.1">
    <property type="nucleotide sequence ID" value="NZ_JBHEZZ010000003.1"/>
</dbReference>
<sequence>MTSETSHTPGTAGTPAFTVLIPTYNERDNVPELLRRLVAALLPADRPQDAPVPRLLFVDDGSDDTAQLLIAAAEDCPLPITVLHRDVPEGGLGGAIVAGLRQVCDGGGDWAVVMDADLQHPPDLVPELVATGRRERADLVVASRYLEGGSRQGLADRYRLVVSGASTLLAKGVFPLELQGISDPMSGFFALRTAAVDPAELRPLGYKILLELAVRSRPRRVAEVPYHFGERFAGESKSSLREGLRFLRHLTGLRFSTPGGRALAFGLIGLSGVLPNLGLLHLLTQAHMHYLPAEVLANQAALAWNFALLEATVFRSRRHRHWASRTARFWALGNADLLLRIPLLALLVSGLGMGVLWATALTLVASFAVRFLIAERSIYVPHREAPRTPAAASAPLPVPDLATAE</sequence>
<feature type="domain" description="Glycosyltransferase 2-like" evidence="9">
    <location>
        <begin position="18"/>
        <end position="190"/>
    </location>
</feature>
<evidence type="ECO:0000256" key="3">
    <source>
        <dbReference type="ARBA" id="ARBA00022676"/>
    </source>
</evidence>
<feature type="transmembrane region" description="Helical" evidence="8">
    <location>
        <begin position="354"/>
        <end position="373"/>
    </location>
</feature>
<dbReference type="Gene3D" id="3.90.550.10">
    <property type="entry name" value="Spore Coat Polysaccharide Biosynthesis Protein SpsA, Chain A"/>
    <property type="match status" value="1"/>
</dbReference>
<dbReference type="PANTHER" id="PTHR43398:SF1">
    <property type="entry name" value="DOLICHOL-PHOSPHATE MANNOSYLTRANSFERASE SUBUNIT 1"/>
    <property type="match status" value="1"/>
</dbReference>
<reference evidence="11 12" key="1">
    <citation type="submission" date="2024-09" db="EMBL/GenBank/DDBJ databases">
        <authorList>
            <person name="Lee S.D."/>
        </authorList>
    </citation>
    <scope>NUCLEOTIDE SEQUENCE [LARGE SCALE GENOMIC DNA]</scope>
    <source>
        <strain evidence="11 12">N1-5</strain>
    </source>
</reference>
<name>A0ABV6UIM6_9ACTN</name>
<accession>A0ABV6UIM6</accession>
<dbReference type="EMBL" id="JBHEZZ010000003">
    <property type="protein sequence ID" value="MFC1401307.1"/>
    <property type="molecule type" value="Genomic_DNA"/>
</dbReference>
<dbReference type="InterPro" id="IPR029044">
    <property type="entry name" value="Nucleotide-diphossugar_trans"/>
</dbReference>
<protein>
    <submittedName>
        <fullName evidence="11">Glycosyltransferase</fullName>
        <ecNumber evidence="11">2.4.-.-</ecNumber>
    </submittedName>
</protein>
<comment type="caution">
    <text evidence="11">The sequence shown here is derived from an EMBL/GenBank/DDBJ whole genome shotgun (WGS) entry which is preliminary data.</text>
</comment>
<evidence type="ECO:0000259" key="10">
    <source>
        <dbReference type="Pfam" id="PF04138"/>
    </source>
</evidence>
<evidence type="ECO:0000256" key="2">
    <source>
        <dbReference type="ARBA" id="ARBA00006739"/>
    </source>
</evidence>
<proteinExistence type="inferred from homology"/>
<gene>
    <name evidence="11" type="ORF">ACEZDJ_08405</name>
</gene>
<evidence type="ECO:0000256" key="5">
    <source>
        <dbReference type="ARBA" id="ARBA00022692"/>
    </source>
</evidence>
<dbReference type="PANTHER" id="PTHR43398">
    <property type="entry name" value="DOLICHOL-PHOSPHATE MANNOSYLTRANSFERASE SUBUNIT 1"/>
    <property type="match status" value="1"/>
</dbReference>
<dbReference type="Pfam" id="PF04138">
    <property type="entry name" value="GtrA_DPMS_TM"/>
    <property type="match status" value="1"/>
</dbReference>
<evidence type="ECO:0000259" key="9">
    <source>
        <dbReference type="Pfam" id="PF00535"/>
    </source>
</evidence>
<dbReference type="EC" id="2.4.-.-" evidence="11"/>
<keyword evidence="5 8" id="KW-0812">Transmembrane</keyword>
<keyword evidence="4 11" id="KW-0808">Transferase</keyword>
<evidence type="ECO:0000256" key="8">
    <source>
        <dbReference type="SAM" id="Phobius"/>
    </source>
</evidence>
<dbReference type="Proteomes" id="UP001592528">
    <property type="component" value="Unassembled WGS sequence"/>
</dbReference>